<evidence type="ECO:0000313" key="1">
    <source>
        <dbReference type="EMBL" id="TGO46100.1"/>
    </source>
</evidence>
<dbReference type="AlphaFoldDB" id="A0A4Z1HH43"/>
<dbReference type="OrthoDB" id="73875at2759"/>
<proteinExistence type="predicted"/>
<organism evidence="1 2">
    <name type="scientific">Botryotinia convoluta</name>
    <dbReference type="NCBI Taxonomy" id="54673"/>
    <lineage>
        <taxon>Eukaryota</taxon>
        <taxon>Fungi</taxon>
        <taxon>Dikarya</taxon>
        <taxon>Ascomycota</taxon>
        <taxon>Pezizomycotina</taxon>
        <taxon>Leotiomycetes</taxon>
        <taxon>Helotiales</taxon>
        <taxon>Sclerotiniaceae</taxon>
        <taxon>Botryotinia</taxon>
    </lineage>
</organism>
<keyword evidence="2" id="KW-1185">Reference proteome</keyword>
<sequence>MDPSTTGFGFMIVSGDSSSVSNLKKRDGMAEPFVFLDCPSNVHEDDSSLVHTTRVVCLGLDLKGCFQVLEGGVEGTIVEMPDNCAETHSLGQYLLKFPEDAIGKRTTTSKVYDFRFDFNMELAKKDKDTPTTFGIDICNLPTYWDSIVDAPGIQSRDLNNLETRYFAPTASTWQDKMGTVESTGLAIEPSQTSGFISVTGSTDLAFGVGGVGNFDIGKAKKGNPAVVQGTPSYVGGNTVDVATFNASTGDSDPNSGAGATAPFDGLSGAGGSIGIANYVRFGVEIDVGWRLSKFMTTVQESELVDFQLVWNTLTQFTFTPDPSEVCVEYDIATQFFRQSCPQRKDKLDWDDGIVDLVYDRQSPDSSELCYAIELDLDQKKRDVNGSDELTSRASSGRFPGFGYASGGAIDVSNILSPAEAAILAIGVGGAVAVAAAIACANGGCVSCTGTSENDGDCCGCLCLRCVYGFQDIDPCSECDTINVDGSWPGSNIIASPGKREVAARGKNSSEESSIDYDDSVFIGDEVSQFEEQDGARLVPRVNGVATISNKEVTGCGGTKFYLGQPYAYPAFPSNQGYDWDGIQIGKWDDIERYYGNSSAVCLDWGVFAKATADTVNTGGAAIRADYQTEHVFEGQLIGDFFKVWLDGDGVTNQPATVNIHPNPQNQVPCGWTELGRTAHLDRLTILMARPNLMKGTLASGFRAISPDVGAAYRSMTAEEQLLAVKDMGMVFSYLNNADVWDQFCETF</sequence>
<protein>
    <submittedName>
        <fullName evidence="1">Uncharacterized protein</fullName>
    </submittedName>
</protein>
<dbReference type="Proteomes" id="UP000297527">
    <property type="component" value="Unassembled WGS sequence"/>
</dbReference>
<gene>
    <name evidence="1" type="ORF">BCON_0345g00010</name>
</gene>
<dbReference type="EMBL" id="PQXN01000343">
    <property type="protein sequence ID" value="TGO46100.1"/>
    <property type="molecule type" value="Genomic_DNA"/>
</dbReference>
<accession>A0A4Z1HH43</accession>
<reference evidence="1 2" key="1">
    <citation type="submission" date="2017-12" db="EMBL/GenBank/DDBJ databases">
        <title>Comparative genomics of Botrytis spp.</title>
        <authorList>
            <person name="Valero-Jimenez C.A."/>
            <person name="Tapia P."/>
            <person name="Veloso J."/>
            <person name="Silva-Moreno E."/>
            <person name="Staats M."/>
            <person name="Valdes J.H."/>
            <person name="Van Kan J.A.L."/>
        </authorList>
    </citation>
    <scope>NUCLEOTIDE SEQUENCE [LARGE SCALE GENOMIC DNA]</scope>
    <source>
        <strain evidence="1 2">MUCL11595</strain>
    </source>
</reference>
<name>A0A4Z1HH43_9HELO</name>
<evidence type="ECO:0000313" key="2">
    <source>
        <dbReference type="Proteomes" id="UP000297527"/>
    </source>
</evidence>
<comment type="caution">
    <text evidence="1">The sequence shown here is derived from an EMBL/GenBank/DDBJ whole genome shotgun (WGS) entry which is preliminary data.</text>
</comment>